<accession>M2XW58</accession>
<dbReference type="InterPro" id="IPR010916">
    <property type="entry name" value="TonB_box_CS"/>
</dbReference>
<protein>
    <submittedName>
        <fullName evidence="1">Uncharacterized protein</fullName>
    </submittedName>
</protein>
<evidence type="ECO:0000313" key="1">
    <source>
        <dbReference type="EMBL" id="EME27674.1"/>
    </source>
</evidence>
<name>M2XW58_GALSU</name>
<evidence type="ECO:0000313" key="2">
    <source>
        <dbReference type="Proteomes" id="UP000030680"/>
    </source>
</evidence>
<sequence>MEANKRLSEVCKLDLLHRQRVSYSSITWQGSESQNEKDLKRGYFQWFKRASERKQKQNYSLAALYSSGHPFYFRAAYTDSEEEETLVVTANLSSDPCHVIKKVKTSEVSSEVWKPEWPETKELQVGLMCLLAEERKLLVLIDPCSMLLRAYSLENHELYCRIEANDIQWKNGIVIAMTVVYFRDTLNILLLSDSLDVYCVSLASENSGKNPKFSSTCVNLKMKYKRLLGARFSRNEENQIILALILDKNVILLHLVMSSQFYDQLDNNVLSSFSISTQSLGANYGFPQEVSDDSFKEIWITYSPKVLVARDVFQKIAYVWHWDKESSWSKNIKSDSRLQSNAPKITIENCERLISLEQHNICYLDSETHSFRWMNEDLIGLYVELGQGDAPVFPVVAIMTTNSTSLFDIQSPLCKLAVVELAALESRSSHDKGVEYALEWRGWTLEKSTAEHAFYNAIEEKNYDLALNISHFHKLLDDNSIIALWRISDGDADAARSLIQNVTNPCVIVEECCQGFASSPAALKLLLKRAMEVIEDPHYASKIEDVDKKKNQLEFWSSLLKLYQDERLSDLLEMTEFFSYRIPSFLERIACLGLTDIIYRFLKTESILKFCFTEATPITDTFWPIIGYIPEVIPPQTYADLLEFIMERLMQVENERARLFQLVRHRAFQIEERDGDFDNVAQWLQIFNERIFGNWFVKEKHRLEELMNAVKVEGAPNNVSFSAYCDQMNMEQQMLFILFHDTRPREAILQDLSEDCVEYFRQRLYGSTFRMFIRNRLEENSEMKDILEQLLFHFLSLSVVRTGPVGINFVATFLQFSVTFDEIISSTVHLESNVSDDSLLKRNRTNVQFALKVSYEATCRDPLFVEEYGFTSLDNSSIVRLEDPRHWECDWDIEIIDSLGILFEALPTRVPTEIESQIRMFEDHLIVLDYLWKYGGRFSLQFLLNVTGDHPNSDALKLLKNNLKNIPLREIEEISISFHLDEENLTQKVQSCYESLTDVCQRLAFVDPEEPLHWICESLLISESPVDVCFKFLILLRQEEQEKLVESHIMRKLQHQSIVEARKWISSWLQFIAKERFSESRDAQTKHYRVLHNLCDVHDLLNETFGLVPSNLLSLATDEEMKKNILFQAADSICAQINKWKRQSFEYVEQQMVRLGSLLELPKELSQLALATGSFKQGKMEWTIAILRMLVERQYEDCWELCNAIVASYLSMRVLPEGITGSDLKMLAYFAYCNCPDEELVTWSEHLEEYIDGEFPNQSRQANNDQAKLSSSFSSHISFSINPDARELLNNSWSCIFYETEDHEVGYKSLEQLGPYDGRYEKPLFGVNIGNSNMLNPCGGDLNEIAPFISVCREFLENGLAGASTALSILSKISSSTCDETWNAIIDQMHDASIKSPLKAGKGLIAFADGYRYLCLVKQDVSFQSQLEHYCIDDWCHLRFADVMSYCEEQQTAWNLWSEFVEEWDSYQVWKATFDSSGEANESNFENELDSSSKQPGKTAILKLCESTSLDEAQQVVSRAIKFGVSECCCRTELLRAAIKRYCTKPDKSLEKSIFSFVENYKDILVRQEDGQELEQRFESFLEQVSGDDYGALQMLFKIGTMLFLHAGFSSKENWCLKRNLELDALKDFFDKFALHYKRKFNFKKLIALHEEACQEEWLLFMQGLDYNISRDEESKLLDELCGLANQLHATLDVTPSSSWIRVMWIRFRLQFICEHSESPLIALEEELYEKVEWLQTCELQDLVPFIRVGLRSLKVKPGISVRLDIVMCAFHSISETEVATMDQNSQYYQHWKQLQNERSTLETIARISEWLWLERTDLAEYLFEQLDREDMDYSLSKRVFVELLKTTSQIQLSVDSVYRGMKCLDSEWLSSDGVTPEELFKEVFSSAVVELLNDLMMSVEHAEQHKGWTPWQIGRCKHLLSILSKALMQQGQQNDQDPIMSSSPSTAWEQSLLPSEEEDVALEQNTLLYKQTLEKCLERVRSWVQNLRQTVIESEWVHFNSLILELMELAIQLEQLHDLENKETDSKQWKWWKLMNEMTEMLSSQENDSSSVSLLQHLSNLDRNIVENEVDAANAIMEELFPLCQTIHDYRILNAFIITLDHVGNFITKEQSHFRQVVFVWLEKLIQLCQDPDNAEGSSLIISITQYLGNFAKMGLEQQHIERMLANLFEKRPLLASVLGVVSGYPSLCKYYVSQLERLAPQEPVDLSILPLVKKWVLEDTSHRLICVGRSWLFAVLVPSLLQEKEEILDNILGILVDAGLMEQAGLLYMEKEAIHPAFRNRHSAIALMKRYYITRLKEMGTNSNPPDLRKHLLMRLKYLEKYSYE</sequence>
<dbReference type="RefSeq" id="XP_005704194.1">
    <property type="nucleotide sequence ID" value="XM_005704137.1"/>
</dbReference>
<dbReference type="Proteomes" id="UP000030680">
    <property type="component" value="Unassembled WGS sequence"/>
</dbReference>
<dbReference type="OrthoDB" id="10322870at2759"/>
<dbReference type="GeneID" id="17086564"/>
<organism evidence="1 2">
    <name type="scientific">Galdieria sulphuraria</name>
    <name type="common">Red alga</name>
    <dbReference type="NCBI Taxonomy" id="130081"/>
    <lineage>
        <taxon>Eukaryota</taxon>
        <taxon>Rhodophyta</taxon>
        <taxon>Bangiophyceae</taxon>
        <taxon>Galdieriales</taxon>
        <taxon>Galdieriaceae</taxon>
        <taxon>Galdieria</taxon>
    </lineage>
</organism>
<reference evidence="2" key="1">
    <citation type="journal article" date="2013" name="Science">
        <title>Gene transfer from bacteria and archaea facilitated evolution of an extremophilic eukaryote.</title>
        <authorList>
            <person name="Schonknecht G."/>
            <person name="Chen W.H."/>
            <person name="Ternes C.M."/>
            <person name="Barbier G.G."/>
            <person name="Shrestha R.P."/>
            <person name="Stanke M."/>
            <person name="Brautigam A."/>
            <person name="Baker B.J."/>
            <person name="Banfield J.F."/>
            <person name="Garavito R.M."/>
            <person name="Carr K."/>
            <person name="Wilkerson C."/>
            <person name="Rensing S.A."/>
            <person name="Gagneul D."/>
            <person name="Dickenson N.E."/>
            <person name="Oesterhelt C."/>
            <person name="Lercher M.J."/>
            <person name="Weber A.P."/>
        </authorList>
    </citation>
    <scope>NUCLEOTIDE SEQUENCE [LARGE SCALE GENOMIC DNA]</scope>
    <source>
        <strain evidence="2">074W</strain>
    </source>
</reference>
<gene>
    <name evidence="1" type="ORF">Gasu_48180</name>
</gene>
<proteinExistence type="predicted"/>
<dbReference type="PROSITE" id="PS00430">
    <property type="entry name" value="TONB_DEPENDENT_REC_1"/>
    <property type="match status" value="1"/>
</dbReference>
<dbReference type="KEGG" id="gsl:Gasu_48180"/>
<keyword evidence="2" id="KW-1185">Reference proteome</keyword>
<dbReference type="Gramene" id="EME27674">
    <property type="protein sequence ID" value="EME27674"/>
    <property type="gene ID" value="Gasu_48180"/>
</dbReference>
<dbReference type="EMBL" id="KB454529">
    <property type="protein sequence ID" value="EME27674.1"/>
    <property type="molecule type" value="Genomic_DNA"/>
</dbReference>